<dbReference type="Pfam" id="PF00293">
    <property type="entry name" value="NUDIX"/>
    <property type="match status" value="1"/>
</dbReference>
<organism evidence="8 9">
    <name type="scientific">Crossiella cryophila</name>
    <dbReference type="NCBI Taxonomy" id="43355"/>
    <lineage>
        <taxon>Bacteria</taxon>
        <taxon>Bacillati</taxon>
        <taxon>Actinomycetota</taxon>
        <taxon>Actinomycetes</taxon>
        <taxon>Pseudonocardiales</taxon>
        <taxon>Pseudonocardiaceae</taxon>
        <taxon>Crossiella</taxon>
    </lineage>
</organism>
<comment type="caution">
    <text evidence="8">The sequence shown here is derived from an EMBL/GenBank/DDBJ whole genome shotgun (WGS) entry which is preliminary data.</text>
</comment>
<keyword evidence="5" id="KW-0460">Magnesium</keyword>
<dbReference type="Gene3D" id="3.90.79.10">
    <property type="entry name" value="Nucleoside Triphosphate Pyrophosphohydrolase"/>
    <property type="match status" value="1"/>
</dbReference>
<name>A0A7W7C645_9PSEU</name>
<evidence type="ECO:0000313" key="9">
    <source>
        <dbReference type="Proteomes" id="UP000533598"/>
    </source>
</evidence>
<dbReference type="PANTHER" id="PTHR12992:SF11">
    <property type="entry name" value="MITOCHONDRIAL COENZYME A DIPHOSPHATASE NUDT8"/>
    <property type="match status" value="1"/>
</dbReference>
<gene>
    <name evidence="8" type="ORF">HNR67_001353</name>
</gene>
<keyword evidence="6" id="KW-0464">Manganese</keyword>
<dbReference type="InterPro" id="IPR045121">
    <property type="entry name" value="CoAse"/>
</dbReference>
<evidence type="ECO:0000256" key="3">
    <source>
        <dbReference type="ARBA" id="ARBA00022723"/>
    </source>
</evidence>
<dbReference type="PROSITE" id="PS51462">
    <property type="entry name" value="NUDIX"/>
    <property type="match status" value="1"/>
</dbReference>
<dbReference type="AlphaFoldDB" id="A0A7W7C645"/>
<evidence type="ECO:0000256" key="2">
    <source>
        <dbReference type="ARBA" id="ARBA00001946"/>
    </source>
</evidence>
<dbReference type="GO" id="GO:0046872">
    <property type="term" value="F:metal ion binding"/>
    <property type="evidence" value="ECO:0007669"/>
    <property type="project" value="UniProtKB-KW"/>
</dbReference>
<dbReference type="InterPro" id="IPR015797">
    <property type="entry name" value="NUDIX_hydrolase-like_dom_sf"/>
</dbReference>
<dbReference type="PANTHER" id="PTHR12992">
    <property type="entry name" value="NUDIX HYDROLASE"/>
    <property type="match status" value="1"/>
</dbReference>
<dbReference type="SUPFAM" id="SSF55811">
    <property type="entry name" value="Nudix"/>
    <property type="match status" value="1"/>
</dbReference>
<evidence type="ECO:0000256" key="4">
    <source>
        <dbReference type="ARBA" id="ARBA00022801"/>
    </source>
</evidence>
<evidence type="ECO:0000256" key="6">
    <source>
        <dbReference type="ARBA" id="ARBA00023211"/>
    </source>
</evidence>
<keyword evidence="3" id="KW-0479">Metal-binding</keyword>
<dbReference type="Proteomes" id="UP000533598">
    <property type="component" value="Unassembled WGS sequence"/>
</dbReference>
<feature type="domain" description="Nudix hydrolase" evidence="7">
    <location>
        <begin position="42"/>
        <end position="183"/>
    </location>
</feature>
<dbReference type="EMBL" id="JACHMH010000001">
    <property type="protein sequence ID" value="MBB4675235.1"/>
    <property type="molecule type" value="Genomic_DNA"/>
</dbReference>
<evidence type="ECO:0000259" key="7">
    <source>
        <dbReference type="PROSITE" id="PS51462"/>
    </source>
</evidence>
<accession>A0A7W7C645</accession>
<keyword evidence="9" id="KW-1185">Reference proteome</keyword>
<dbReference type="RefSeq" id="WP_185001241.1">
    <property type="nucleotide sequence ID" value="NZ_BAAAUI010000053.1"/>
</dbReference>
<dbReference type="CDD" id="cd03426">
    <property type="entry name" value="NUDIX_CoAse_Nudt7"/>
    <property type="match status" value="1"/>
</dbReference>
<sequence length="233" mass="24823">MTHGPLVDPAELPDWLAPLVKTTAEIDHSAFTKYNPKATAGVRQAAVLILLGEQHPGSGPDVLLLRRADGLNSHPGQVSFPGGAVDPTDSGVVEAALREAHEEAGVLPESVRPVALLPELYITPSEFMVTSVLGHWEKPGPVAPVDFGETAAVARVPIAYLADPANRFRVRHSSGWLGPAFAVPGMLVWGFTAGLLAGVIRLAGWEQPWDETDVRDLEASWRAVEELPGEESA</sequence>
<evidence type="ECO:0000256" key="1">
    <source>
        <dbReference type="ARBA" id="ARBA00001936"/>
    </source>
</evidence>
<comment type="cofactor">
    <cofactor evidence="1">
        <name>Mn(2+)</name>
        <dbReference type="ChEBI" id="CHEBI:29035"/>
    </cofactor>
</comment>
<proteinExistence type="predicted"/>
<reference evidence="8 9" key="1">
    <citation type="submission" date="2020-08" db="EMBL/GenBank/DDBJ databases">
        <title>Sequencing the genomes of 1000 actinobacteria strains.</title>
        <authorList>
            <person name="Klenk H.-P."/>
        </authorList>
    </citation>
    <scope>NUCLEOTIDE SEQUENCE [LARGE SCALE GENOMIC DNA]</scope>
    <source>
        <strain evidence="8 9">DSM 44230</strain>
    </source>
</reference>
<dbReference type="GO" id="GO:0010945">
    <property type="term" value="F:coenzyme A diphosphatase activity"/>
    <property type="evidence" value="ECO:0007669"/>
    <property type="project" value="InterPro"/>
</dbReference>
<keyword evidence="4" id="KW-0378">Hydrolase</keyword>
<evidence type="ECO:0000313" key="8">
    <source>
        <dbReference type="EMBL" id="MBB4675235.1"/>
    </source>
</evidence>
<dbReference type="InterPro" id="IPR000086">
    <property type="entry name" value="NUDIX_hydrolase_dom"/>
</dbReference>
<protein>
    <submittedName>
        <fullName evidence="8">8-oxo-dGTP pyrophosphatase MutT (NUDIX family)</fullName>
    </submittedName>
</protein>
<evidence type="ECO:0000256" key="5">
    <source>
        <dbReference type="ARBA" id="ARBA00022842"/>
    </source>
</evidence>
<comment type="cofactor">
    <cofactor evidence="2">
        <name>Mg(2+)</name>
        <dbReference type="ChEBI" id="CHEBI:18420"/>
    </cofactor>
</comment>